<reference evidence="1 2" key="1">
    <citation type="submission" date="2018-10" db="EMBL/GenBank/DDBJ databases">
        <title>Ulvibacterium marinum gen. nov., sp. nov., a novel marine bacterium of the family Flavobacteriaceae, isolated from a culture of the green alga Ulva prolifera.</title>
        <authorList>
            <person name="Zhang Z."/>
        </authorList>
    </citation>
    <scope>NUCLEOTIDE SEQUENCE [LARGE SCALE GENOMIC DNA]</scope>
    <source>
        <strain evidence="1 2">CCMM003</strain>
    </source>
</reference>
<protein>
    <recommendedName>
        <fullName evidence="3">Neutral/alkaline non-lysosomal ceramidase N-terminal domain-containing protein</fullName>
    </recommendedName>
</protein>
<organism evidence="1 2">
    <name type="scientific">Ulvibacterium marinum</name>
    <dbReference type="NCBI Taxonomy" id="2419782"/>
    <lineage>
        <taxon>Bacteria</taxon>
        <taxon>Pseudomonadati</taxon>
        <taxon>Bacteroidota</taxon>
        <taxon>Flavobacteriia</taxon>
        <taxon>Flavobacteriales</taxon>
        <taxon>Flavobacteriaceae</taxon>
        <taxon>Ulvibacterium</taxon>
    </lineage>
</organism>
<sequence length="460" mass="51390">MKSLKLDSKKLYAGAAQVDITPTIGSLIGVGFFSHYARFINDPLFSKCLVLKQDGTTFALVMVDICIIPSNLLNDIKEKIELETGIIKEHILLACTHTHGGGDVAGLLGGAVDINYRNQLPERIVTSVAQALKRIQRAKIASGSSEVTGYQLCRRYFMENEYTPINPVSKTTDSIKTNPFGVEKYIKGSAAPVDSEMNFVTIKGLDDTWISILANYSSHYAGDWDSDTITADFYGTFAQHLSQNMDAPKKFVAIMSYGTGGDVNTWDFRNPNKFPKTQFAKTEMMGKDLAEGVLHKLEDLEWNENPNLNVAYKELKLKIRKPTKEELEKAKELFSKHSFNNLRVDDHGMGMVYAREQILLNEYPDTHTAAIQAVKLGGQIFGAMGGELFTETGRWLKNQIKNANYFTICLANTYDGYVPPTQELERGGYETWRARSSFLDGEAEEALKTTMVSLVNTFEK</sequence>
<evidence type="ECO:0000313" key="1">
    <source>
        <dbReference type="EMBL" id="RKN80858.1"/>
    </source>
</evidence>
<dbReference type="OrthoDB" id="9122572at2"/>
<name>A0A3B0C8V8_9FLAO</name>
<evidence type="ECO:0000313" key="2">
    <source>
        <dbReference type="Proteomes" id="UP000276603"/>
    </source>
</evidence>
<dbReference type="EMBL" id="RBCJ01000002">
    <property type="protein sequence ID" value="RKN80858.1"/>
    <property type="molecule type" value="Genomic_DNA"/>
</dbReference>
<accession>A0A3B0C8V8</accession>
<comment type="caution">
    <text evidence="1">The sequence shown here is derived from an EMBL/GenBank/DDBJ whole genome shotgun (WGS) entry which is preliminary data.</text>
</comment>
<proteinExistence type="predicted"/>
<gene>
    <name evidence="1" type="ORF">D7Z94_07800</name>
</gene>
<dbReference type="Proteomes" id="UP000276603">
    <property type="component" value="Unassembled WGS sequence"/>
</dbReference>
<keyword evidence="2" id="KW-1185">Reference proteome</keyword>
<dbReference type="RefSeq" id="WP_120711014.1">
    <property type="nucleotide sequence ID" value="NZ_RBCJ01000002.1"/>
</dbReference>
<dbReference type="AlphaFoldDB" id="A0A3B0C8V8"/>
<evidence type="ECO:0008006" key="3">
    <source>
        <dbReference type="Google" id="ProtNLM"/>
    </source>
</evidence>